<accession>A0A562I2J8</accession>
<keyword evidence="7" id="KW-1185">Reference proteome</keyword>
<comment type="caution">
    <text evidence="6">The sequence shown here is derived from an EMBL/GenBank/DDBJ whole genome shotgun (WGS) entry which is preliminary data.</text>
</comment>
<keyword evidence="3" id="KW-1005">Bacterial flagellum biogenesis</keyword>
<dbReference type="RefSeq" id="WP_144571568.1">
    <property type="nucleotide sequence ID" value="NZ_VLKG01000006.1"/>
</dbReference>
<evidence type="ECO:0000256" key="5">
    <source>
        <dbReference type="ARBA" id="ARBA00093797"/>
    </source>
</evidence>
<evidence type="ECO:0000256" key="2">
    <source>
        <dbReference type="ARBA" id="ARBA00022490"/>
    </source>
</evidence>
<dbReference type="AlphaFoldDB" id="A0A562I2J8"/>
<evidence type="ECO:0000313" key="7">
    <source>
        <dbReference type="Proteomes" id="UP000319627"/>
    </source>
</evidence>
<evidence type="ECO:0000256" key="1">
    <source>
        <dbReference type="ARBA" id="ARBA00004514"/>
    </source>
</evidence>
<dbReference type="Proteomes" id="UP000319627">
    <property type="component" value="Unassembled WGS sequence"/>
</dbReference>
<evidence type="ECO:0000256" key="4">
    <source>
        <dbReference type="ARBA" id="ARBA00023186"/>
    </source>
</evidence>
<keyword evidence="2" id="KW-0963">Cytoplasm</keyword>
<dbReference type="OrthoDB" id="7013020at2"/>
<name>A0A562I2J8_9GAMM</name>
<organism evidence="6 7">
    <name type="scientific">Azomonas agilis</name>
    <dbReference type="NCBI Taxonomy" id="116849"/>
    <lineage>
        <taxon>Bacteria</taxon>
        <taxon>Pseudomonadati</taxon>
        <taxon>Pseudomonadota</taxon>
        <taxon>Gammaproteobacteria</taxon>
        <taxon>Pseudomonadales</taxon>
        <taxon>Pseudomonadaceae</taxon>
        <taxon>Azomonas</taxon>
    </lineage>
</organism>
<proteinExistence type="predicted"/>
<protein>
    <recommendedName>
        <fullName evidence="5">Flagellar protein FliT</fullName>
    </recommendedName>
</protein>
<reference evidence="6 7" key="1">
    <citation type="submission" date="2019-07" db="EMBL/GenBank/DDBJ databases">
        <title>Genomic Encyclopedia of Type Strains, Phase I: the one thousand microbial genomes (KMG-I) project.</title>
        <authorList>
            <person name="Kyrpides N."/>
        </authorList>
    </citation>
    <scope>NUCLEOTIDE SEQUENCE [LARGE SCALE GENOMIC DNA]</scope>
    <source>
        <strain evidence="6 7">DSM 375</strain>
    </source>
</reference>
<dbReference type="EMBL" id="VLKG01000006">
    <property type="protein sequence ID" value="TWH64918.1"/>
    <property type="molecule type" value="Genomic_DNA"/>
</dbReference>
<dbReference type="InterPro" id="IPR008622">
    <property type="entry name" value="FliT"/>
</dbReference>
<evidence type="ECO:0000256" key="3">
    <source>
        <dbReference type="ARBA" id="ARBA00022795"/>
    </source>
</evidence>
<sequence>MAVSANQIIRLTQAFNEAMAVQNWDQIKVLDEDCRMLVASLSSDYSRDLDLVAALQQLQAVYQKLIPVCEAERKQLAIELIQMNHAQQGIDCYRGVKS</sequence>
<evidence type="ECO:0000313" key="6">
    <source>
        <dbReference type="EMBL" id="TWH64918.1"/>
    </source>
</evidence>
<gene>
    <name evidence="6" type="ORF">LX59_01860</name>
</gene>
<dbReference type="Pfam" id="PF05400">
    <property type="entry name" value="FliT"/>
    <property type="match status" value="1"/>
</dbReference>
<comment type="subcellular location">
    <subcellularLocation>
        <location evidence="1">Cytoplasm</location>
        <location evidence="1">Cytosol</location>
    </subcellularLocation>
</comment>
<keyword evidence="4" id="KW-0143">Chaperone</keyword>